<feature type="signal peptide" evidence="1">
    <location>
        <begin position="1"/>
        <end position="19"/>
    </location>
</feature>
<reference evidence="2" key="1">
    <citation type="submission" date="2020-10" db="EMBL/GenBank/DDBJ databases">
        <title>Genome Sequence of Monilinia vaccinii-corymbosi Sheds Light on Mummy Berry Disease Infection of Blueberry and Mating Type.</title>
        <authorList>
            <person name="Yow A.G."/>
            <person name="Zhang Y."/>
            <person name="Bansal K."/>
            <person name="Eacker S.M."/>
            <person name="Sullivan S."/>
            <person name="Liachko I."/>
            <person name="Cubeta M.A."/>
            <person name="Rollins J.A."/>
            <person name="Ashrafi H."/>
        </authorList>
    </citation>
    <scope>NUCLEOTIDE SEQUENCE</scope>
    <source>
        <strain evidence="2">RL-1</strain>
    </source>
</reference>
<evidence type="ECO:0000256" key="1">
    <source>
        <dbReference type="SAM" id="SignalP"/>
    </source>
</evidence>
<keyword evidence="3" id="KW-1185">Reference proteome</keyword>
<dbReference type="Proteomes" id="UP000672032">
    <property type="component" value="Chromosome 7"/>
</dbReference>
<dbReference type="EMBL" id="CP063411">
    <property type="protein sequence ID" value="QSZ36707.1"/>
    <property type="molecule type" value="Genomic_DNA"/>
</dbReference>
<accession>A0A8A3PML2</accession>
<proteinExistence type="predicted"/>
<dbReference type="AlphaFoldDB" id="A0A8A3PML2"/>
<gene>
    <name evidence="2" type="ORF">DSL72_006590</name>
</gene>
<protein>
    <submittedName>
        <fullName evidence="2">Uncharacterized protein</fullName>
    </submittedName>
</protein>
<organism evidence="2 3">
    <name type="scientific">Monilinia vaccinii-corymbosi</name>
    <dbReference type="NCBI Taxonomy" id="61207"/>
    <lineage>
        <taxon>Eukaryota</taxon>
        <taxon>Fungi</taxon>
        <taxon>Dikarya</taxon>
        <taxon>Ascomycota</taxon>
        <taxon>Pezizomycotina</taxon>
        <taxon>Leotiomycetes</taxon>
        <taxon>Helotiales</taxon>
        <taxon>Sclerotiniaceae</taxon>
        <taxon>Monilinia</taxon>
    </lineage>
</organism>
<name>A0A8A3PML2_9HELO</name>
<dbReference type="OrthoDB" id="3489571at2759"/>
<feature type="chain" id="PRO_5032729814" evidence="1">
    <location>
        <begin position="20"/>
        <end position="103"/>
    </location>
</feature>
<evidence type="ECO:0000313" key="3">
    <source>
        <dbReference type="Proteomes" id="UP000672032"/>
    </source>
</evidence>
<sequence length="103" mass="11410">MVALLKSIVLLALASVSVADMHMNAICANPVKNGFVYHGDATTKACQAYKTRNTGRNKWDHCRDCYMNTATPNHHCRSDSWSVGGVEWESYCQLYGAKRGLAK</sequence>
<keyword evidence="1" id="KW-0732">Signal</keyword>
<evidence type="ECO:0000313" key="2">
    <source>
        <dbReference type="EMBL" id="QSZ36707.1"/>
    </source>
</evidence>